<dbReference type="Proteomes" id="UP000636709">
    <property type="component" value="Unassembled WGS sequence"/>
</dbReference>
<evidence type="ECO:0000256" key="4">
    <source>
        <dbReference type="ARBA" id="ARBA00022989"/>
    </source>
</evidence>
<protein>
    <submittedName>
        <fullName evidence="7">Uncharacterized protein</fullName>
    </submittedName>
</protein>
<dbReference type="OrthoDB" id="551896at2759"/>
<keyword evidence="8" id="KW-1185">Reference proteome</keyword>
<evidence type="ECO:0000256" key="6">
    <source>
        <dbReference type="SAM" id="Phobius"/>
    </source>
</evidence>
<feature type="transmembrane region" description="Helical" evidence="6">
    <location>
        <begin position="12"/>
        <end position="31"/>
    </location>
</feature>
<feature type="transmembrane region" description="Helical" evidence="6">
    <location>
        <begin position="124"/>
        <end position="147"/>
    </location>
</feature>
<dbReference type="Pfam" id="PF04819">
    <property type="entry name" value="DUF716"/>
    <property type="match status" value="1"/>
</dbReference>
<comment type="similarity">
    <text evidence="2">Belongs to the TMEM45 family.</text>
</comment>
<evidence type="ECO:0000256" key="1">
    <source>
        <dbReference type="ARBA" id="ARBA00004141"/>
    </source>
</evidence>
<name>A0A835FHE4_9POAL</name>
<dbReference type="AlphaFoldDB" id="A0A835FHE4"/>
<dbReference type="PANTHER" id="PTHR46285:SF6">
    <property type="entry name" value="PLANT VIRAL-RESPONSE FAMILY PROTEIN"/>
    <property type="match status" value="1"/>
</dbReference>
<evidence type="ECO:0000313" key="8">
    <source>
        <dbReference type="Proteomes" id="UP000636709"/>
    </source>
</evidence>
<evidence type="ECO:0000256" key="5">
    <source>
        <dbReference type="ARBA" id="ARBA00023136"/>
    </source>
</evidence>
<evidence type="ECO:0000256" key="2">
    <source>
        <dbReference type="ARBA" id="ARBA00006948"/>
    </source>
</evidence>
<dbReference type="GO" id="GO:0016020">
    <property type="term" value="C:membrane"/>
    <property type="evidence" value="ECO:0007669"/>
    <property type="project" value="UniProtKB-SubCell"/>
</dbReference>
<sequence>MGATSGHVEPGVVILGVGLWQLFSHMRLFSLRPDSYVAPVWFPAPGVRHLELIVIIAGSIYELATQLFIGHTYFLPFDADGSIPSTRLPNHEHAVIFAALLAYASYALYLDRRATSRPVALRRSYTACCMLLLALVFAEEVLMFHFHSSGDHTGVEGQFHLFVELLAAACLAGVLLGIAFPGSFAVSLVRSACLAFQGLWLVIIGGMWVPSLVAKGCSIVHDDERDRDTVRCHTDASLHRAKALVNLLFAWCMSLLTLFVVTLYLCVSNKYSSEEEAICYGRLPVVSSSTADEEEEDLKKAHKKCGPVQSGDDDHAHEFMSLAIEV</sequence>
<keyword evidence="3 6" id="KW-0812">Transmembrane</keyword>
<evidence type="ECO:0000256" key="3">
    <source>
        <dbReference type="ARBA" id="ARBA00022692"/>
    </source>
</evidence>
<comment type="subcellular location">
    <subcellularLocation>
        <location evidence="1">Membrane</location>
        <topology evidence="1">Multi-pass membrane protein</topology>
    </subcellularLocation>
</comment>
<reference evidence="7" key="1">
    <citation type="submission" date="2020-07" db="EMBL/GenBank/DDBJ databases">
        <title>Genome sequence and genetic diversity analysis of an under-domesticated orphan crop, white fonio (Digitaria exilis).</title>
        <authorList>
            <person name="Bennetzen J.L."/>
            <person name="Chen S."/>
            <person name="Ma X."/>
            <person name="Wang X."/>
            <person name="Yssel A.E.J."/>
            <person name="Chaluvadi S.R."/>
            <person name="Johnson M."/>
            <person name="Gangashetty P."/>
            <person name="Hamidou F."/>
            <person name="Sanogo M.D."/>
            <person name="Zwaenepoel A."/>
            <person name="Wallace J."/>
            <person name="Van De Peer Y."/>
            <person name="Van Deynze A."/>
        </authorList>
    </citation>
    <scope>NUCLEOTIDE SEQUENCE</scope>
    <source>
        <tissue evidence="7">Leaves</tissue>
    </source>
</reference>
<feature type="transmembrane region" description="Helical" evidence="6">
    <location>
        <begin position="248"/>
        <end position="267"/>
    </location>
</feature>
<keyword evidence="5 6" id="KW-0472">Membrane</keyword>
<keyword evidence="4 6" id="KW-1133">Transmembrane helix</keyword>
<gene>
    <name evidence="7" type="ORF">HU200_010239</name>
</gene>
<dbReference type="PANTHER" id="PTHR46285">
    <property type="entry name" value="PROTEINASE INHIBITOR I4, SERPIN (DUF716)-RELATED"/>
    <property type="match status" value="1"/>
</dbReference>
<feature type="transmembrane region" description="Helical" evidence="6">
    <location>
        <begin position="94"/>
        <end position="112"/>
    </location>
</feature>
<evidence type="ECO:0000313" key="7">
    <source>
        <dbReference type="EMBL" id="KAF8759210.1"/>
    </source>
</evidence>
<organism evidence="7 8">
    <name type="scientific">Digitaria exilis</name>
    <dbReference type="NCBI Taxonomy" id="1010633"/>
    <lineage>
        <taxon>Eukaryota</taxon>
        <taxon>Viridiplantae</taxon>
        <taxon>Streptophyta</taxon>
        <taxon>Embryophyta</taxon>
        <taxon>Tracheophyta</taxon>
        <taxon>Spermatophyta</taxon>
        <taxon>Magnoliopsida</taxon>
        <taxon>Liliopsida</taxon>
        <taxon>Poales</taxon>
        <taxon>Poaceae</taxon>
        <taxon>PACMAD clade</taxon>
        <taxon>Panicoideae</taxon>
        <taxon>Panicodae</taxon>
        <taxon>Paniceae</taxon>
        <taxon>Anthephorinae</taxon>
        <taxon>Digitaria</taxon>
    </lineage>
</organism>
<comment type="caution">
    <text evidence="7">The sequence shown here is derived from an EMBL/GenBank/DDBJ whole genome shotgun (WGS) entry which is preliminary data.</text>
</comment>
<dbReference type="EMBL" id="JACEFO010000718">
    <property type="protein sequence ID" value="KAF8759210.1"/>
    <property type="molecule type" value="Genomic_DNA"/>
</dbReference>
<feature type="transmembrane region" description="Helical" evidence="6">
    <location>
        <begin position="159"/>
        <end position="180"/>
    </location>
</feature>
<feature type="transmembrane region" description="Helical" evidence="6">
    <location>
        <begin position="192"/>
        <end position="209"/>
    </location>
</feature>
<feature type="transmembrane region" description="Helical" evidence="6">
    <location>
        <begin position="52"/>
        <end position="74"/>
    </location>
</feature>
<accession>A0A835FHE4</accession>
<dbReference type="InterPro" id="IPR006904">
    <property type="entry name" value="DUF716"/>
</dbReference>
<proteinExistence type="inferred from homology"/>